<dbReference type="Pfam" id="PF02793">
    <property type="entry name" value="HRM"/>
    <property type="match status" value="1"/>
</dbReference>
<dbReference type="InterPro" id="IPR036445">
    <property type="entry name" value="GPCR_2_extracell_dom_sf"/>
</dbReference>
<dbReference type="PRINTS" id="PR01350">
    <property type="entry name" value="CTRFAMILY"/>
</dbReference>
<accession>A0ABM1VTL0</accession>
<dbReference type="PANTHER" id="PTHR45620">
    <property type="entry name" value="PDF RECEPTOR-LIKE PROTEIN-RELATED"/>
    <property type="match status" value="1"/>
</dbReference>
<keyword evidence="5" id="KW-1185">Reference proteome</keyword>
<keyword evidence="3" id="KW-0472">Membrane</keyword>
<keyword evidence="1" id="KW-0732">Signal</keyword>
<dbReference type="SMART" id="SM00008">
    <property type="entry name" value="HormR"/>
    <property type="match status" value="1"/>
</dbReference>
<evidence type="ECO:0000313" key="6">
    <source>
        <dbReference type="RefSeq" id="XP_035825752.1"/>
    </source>
</evidence>
<dbReference type="InterPro" id="IPR050332">
    <property type="entry name" value="GPCR_2"/>
</dbReference>
<dbReference type="InterPro" id="IPR001879">
    <property type="entry name" value="GPCR_2_extracellular_dom"/>
</dbReference>
<name>A0ABM1VTL0_APLCA</name>
<dbReference type="InterPro" id="IPR003287">
    <property type="entry name" value="GPCR_2_calcitonin_rcpt_fam"/>
</dbReference>
<dbReference type="GeneID" id="101857406"/>
<dbReference type="RefSeq" id="XP_035825752.1">
    <property type="nucleotide sequence ID" value="XM_035969859.1"/>
</dbReference>
<protein>
    <submittedName>
        <fullName evidence="6">Parathyroid hormone/parathyroid hormone-related peptide receptor-like</fullName>
    </submittedName>
</protein>
<keyword evidence="3" id="KW-0812">Transmembrane</keyword>
<evidence type="ECO:0000256" key="3">
    <source>
        <dbReference type="SAM" id="Phobius"/>
    </source>
</evidence>
<keyword evidence="3" id="KW-1133">Transmembrane helix</keyword>
<feature type="domain" description="G-protein coupled receptors family 2 profile 1" evidence="4">
    <location>
        <begin position="91"/>
        <end position="157"/>
    </location>
</feature>
<evidence type="ECO:0000313" key="5">
    <source>
        <dbReference type="Proteomes" id="UP000694888"/>
    </source>
</evidence>
<organism evidence="5 6">
    <name type="scientific">Aplysia californica</name>
    <name type="common">California sea hare</name>
    <dbReference type="NCBI Taxonomy" id="6500"/>
    <lineage>
        <taxon>Eukaryota</taxon>
        <taxon>Metazoa</taxon>
        <taxon>Spiralia</taxon>
        <taxon>Lophotrochozoa</taxon>
        <taxon>Mollusca</taxon>
        <taxon>Gastropoda</taxon>
        <taxon>Heterobranchia</taxon>
        <taxon>Euthyneura</taxon>
        <taxon>Tectipleura</taxon>
        <taxon>Aplysiida</taxon>
        <taxon>Aplysioidea</taxon>
        <taxon>Aplysiidae</taxon>
        <taxon>Aplysia</taxon>
    </lineage>
</organism>
<dbReference type="SUPFAM" id="SSF111418">
    <property type="entry name" value="Hormone receptor domain"/>
    <property type="match status" value="1"/>
</dbReference>
<feature type="transmembrane region" description="Helical" evidence="3">
    <location>
        <begin position="175"/>
        <end position="193"/>
    </location>
</feature>
<dbReference type="InterPro" id="IPR017983">
    <property type="entry name" value="GPCR_2_secretin-like_CS"/>
</dbReference>
<dbReference type="PROSITE" id="PS50227">
    <property type="entry name" value="G_PROTEIN_RECEP_F2_3"/>
    <property type="match status" value="1"/>
</dbReference>
<keyword evidence="2" id="KW-1015">Disulfide bond</keyword>
<sequence>MDVQEQRARLEKAQVECGQRMLDSLMLGGGGGGGGGGGAPAGAHYNNIFTWSSLVDSDNATVASAATRTDFTLHIANLTKPEPSDGGRRNCGIAWDNLLCWDEAPPGSLQKQACPDYIHGFDTNEFATRYCTENGTWFFHPVLKKHWTNFSACHSTVEMTADMEHADRLNLIRTIGYGVSLCSLVIAVLIMCCSR</sequence>
<proteinExistence type="predicted"/>
<evidence type="ECO:0000256" key="1">
    <source>
        <dbReference type="ARBA" id="ARBA00022729"/>
    </source>
</evidence>
<evidence type="ECO:0000256" key="2">
    <source>
        <dbReference type="ARBA" id="ARBA00023157"/>
    </source>
</evidence>
<dbReference type="PROSITE" id="PS00649">
    <property type="entry name" value="G_PROTEIN_RECEP_F2_1"/>
    <property type="match status" value="1"/>
</dbReference>
<dbReference type="Gene3D" id="4.10.1240.10">
    <property type="entry name" value="GPCR, family 2, extracellular hormone receptor domain"/>
    <property type="match status" value="1"/>
</dbReference>
<dbReference type="Proteomes" id="UP000694888">
    <property type="component" value="Unplaced"/>
</dbReference>
<reference evidence="6" key="1">
    <citation type="submission" date="2025-08" db="UniProtKB">
        <authorList>
            <consortium name="RefSeq"/>
        </authorList>
    </citation>
    <scope>IDENTIFICATION</scope>
</reference>
<gene>
    <name evidence="6" type="primary">LOC101857406</name>
</gene>
<evidence type="ECO:0000259" key="4">
    <source>
        <dbReference type="PROSITE" id="PS50227"/>
    </source>
</evidence>